<dbReference type="PANTHER" id="PTHR46300">
    <property type="entry name" value="P450, PUTATIVE (EUROFUNG)-RELATED-RELATED"/>
    <property type="match status" value="1"/>
</dbReference>
<keyword evidence="4 9" id="KW-0349">Heme</keyword>
<evidence type="ECO:0000256" key="1">
    <source>
        <dbReference type="ARBA" id="ARBA00001971"/>
    </source>
</evidence>
<comment type="similarity">
    <text evidence="3 9">Belongs to the cytochrome P450 family.</text>
</comment>
<evidence type="ECO:0000256" key="9">
    <source>
        <dbReference type="RuleBase" id="RU000461"/>
    </source>
</evidence>
<dbReference type="InterPro" id="IPR050364">
    <property type="entry name" value="Cytochrome_P450_fung"/>
</dbReference>
<evidence type="ECO:0000256" key="4">
    <source>
        <dbReference type="ARBA" id="ARBA00022617"/>
    </source>
</evidence>
<evidence type="ECO:0000256" key="6">
    <source>
        <dbReference type="ARBA" id="ARBA00023002"/>
    </source>
</evidence>
<evidence type="ECO:0000256" key="7">
    <source>
        <dbReference type="ARBA" id="ARBA00023004"/>
    </source>
</evidence>
<comment type="pathway">
    <text evidence="2">Secondary metabolite biosynthesis.</text>
</comment>
<dbReference type="EMBL" id="JBANRG010000066">
    <property type="protein sequence ID" value="KAK7440788.1"/>
    <property type="molecule type" value="Genomic_DNA"/>
</dbReference>
<comment type="caution">
    <text evidence="11">The sequence shown here is derived from an EMBL/GenBank/DDBJ whole genome shotgun (WGS) entry which is preliminary data.</text>
</comment>
<dbReference type="SUPFAM" id="SSF48264">
    <property type="entry name" value="Cytochrome P450"/>
    <property type="match status" value="1"/>
</dbReference>
<reference evidence="11 12" key="1">
    <citation type="submission" date="2024-01" db="EMBL/GenBank/DDBJ databases">
        <title>A draft genome for the cacao thread blight pathogen Marasmiellus scandens.</title>
        <authorList>
            <person name="Baruah I.K."/>
            <person name="Leung J."/>
            <person name="Bukari Y."/>
            <person name="Amoako-Attah I."/>
            <person name="Meinhardt L.W."/>
            <person name="Bailey B.A."/>
            <person name="Cohen S.P."/>
        </authorList>
    </citation>
    <scope>NUCLEOTIDE SEQUENCE [LARGE SCALE GENOMIC DNA]</scope>
    <source>
        <strain evidence="11 12">GH-19</strain>
    </source>
</reference>
<dbReference type="PROSITE" id="PS00086">
    <property type="entry name" value="CYTOCHROME_P450"/>
    <property type="match status" value="1"/>
</dbReference>
<organism evidence="11 12">
    <name type="scientific">Marasmiellus scandens</name>
    <dbReference type="NCBI Taxonomy" id="2682957"/>
    <lineage>
        <taxon>Eukaryota</taxon>
        <taxon>Fungi</taxon>
        <taxon>Dikarya</taxon>
        <taxon>Basidiomycota</taxon>
        <taxon>Agaricomycotina</taxon>
        <taxon>Agaricomycetes</taxon>
        <taxon>Agaricomycetidae</taxon>
        <taxon>Agaricales</taxon>
        <taxon>Marasmiineae</taxon>
        <taxon>Omphalotaceae</taxon>
        <taxon>Marasmiellus</taxon>
    </lineage>
</organism>
<keyword evidence="8 9" id="KW-0503">Monooxygenase</keyword>
<dbReference type="PRINTS" id="PR00463">
    <property type="entry name" value="EP450I"/>
</dbReference>
<evidence type="ECO:0008006" key="13">
    <source>
        <dbReference type="Google" id="ProtNLM"/>
    </source>
</evidence>
<evidence type="ECO:0000256" key="10">
    <source>
        <dbReference type="SAM" id="MobiDB-lite"/>
    </source>
</evidence>
<proteinExistence type="inferred from homology"/>
<accession>A0ABR1IWZ8</accession>
<dbReference type="InterPro" id="IPR001128">
    <property type="entry name" value="Cyt_P450"/>
</dbReference>
<dbReference type="InterPro" id="IPR036396">
    <property type="entry name" value="Cyt_P450_sf"/>
</dbReference>
<evidence type="ECO:0000256" key="3">
    <source>
        <dbReference type="ARBA" id="ARBA00010617"/>
    </source>
</evidence>
<dbReference type="PRINTS" id="PR00385">
    <property type="entry name" value="P450"/>
</dbReference>
<keyword evidence="12" id="KW-1185">Reference proteome</keyword>
<protein>
    <recommendedName>
        <fullName evidence="13">Cytochrome P450</fullName>
    </recommendedName>
</protein>
<name>A0ABR1IWZ8_9AGAR</name>
<dbReference type="CDD" id="cd11065">
    <property type="entry name" value="CYP64-like"/>
    <property type="match status" value="1"/>
</dbReference>
<keyword evidence="5 9" id="KW-0479">Metal-binding</keyword>
<evidence type="ECO:0000256" key="2">
    <source>
        <dbReference type="ARBA" id="ARBA00005179"/>
    </source>
</evidence>
<dbReference type="Pfam" id="PF00067">
    <property type="entry name" value="p450"/>
    <property type="match status" value="1"/>
</dbReference>
<dbReference type="InterPro" id="IPR017972">
    <property type="entry name" value="Cyt_P450_CS"/>
</dbReference>
<evidence type="ECO:0000256" key="5">
    <source>
        <dbReference type="ARBA" id="ARBA00022723"/>
    </source>
</evidence>
<dbReference type="Gene3D" id="1.10.630.10">
    <property type="entry name" value="Cytochrome P450"/>
    <property type="match status" value="1"/>
</dbReference>
<gene>
    <name evidence="11" type="ORF">VKT23_016865</name>
</gene>
<keyword evidence="6 9" id="KW-0560">Oxidoreductase</keyword>
<evidence type="ECO:0000313" key="11">
    <source>
        <dbReference type="EMBL" id="KAK7440788.1"/>
    </source>
</evidence>
<sequence>MPSTLLSLSIPALLIIYVFLYRRFKHRPPLPPGPKGLPIIGDVISAISPKTVGDMDQPDWARYLDLGKKYNSDLIHINVLGDHTIVLNSVKATDELLERRSALYSDRPRFAMVNDLIGWDWNFGTMPYSNEWRLHRRTFHQDFQPSAVLAYRPVVLRSTSVLLERLAATISDLSPTAHVEHNDLKYHVHNHAGSIILRIVYGMTTQEELDDYAKMAALAAESMNESLNHGTFFVDYFPILKYIPAWVPGATFKRKAKTWAPTVANLVNRPWEKVKRSFASGTAIPCIATKHLEKLSNGGDQPQSGDQDQHEDMEEVYRSTTGVAYFAASDTTVSLVMTAIFVLSHHPEIQAKAHKELDSVVGNSRLPDFSDRSDLPYLEAIFKEVQRMYPVSPVGNTHRATADDVYEGYFIPNGTSVIGNIWAVLHDPEAYRDPLKFNPDRFMVKDSEQPPSPELYAFGFGRRICPGKHLALETTWLAIACLLATCDISRPHGADSKKEIHPITDFTIGLTVHPQPFNVRIIPRTPTALKLMKNGYPSEDM</sequence>
<evidence type="ECO:0000313" key="12">
    <source>
        <dbReference type="Proteomes" id="UP001498398"/>
    </source>
</evidence>
<dbReference type="InterPro" id="IPR002401">
    <property type="entry name" value="Cyt_P450_E_grp-I"/>
</dbReference>
<keyword evidence="7 9" id="KW-0408">Iron</keyword>
<feature type="region of interest" description="Disordered" evidence="10">
    <location>
        <begin position="294"/>
        <end position="314"/>
    </location>
</feature>
<dbReference type="Proteomes" id="UP001498398">
    <property type="component" value="Unassembled WGS sequence"/>
</dbReference>
<comment type="cofactor">
    <cofactor evidence="1">
        <name>heme</name>
        <dbReference type="ChEBI" id="CHEBI:30413"/>
    </cofactor>
</comment>
<evidence type="ECO:0000256" key="8">
    <source>
        <dbReference type="ARBA" id="ARBA00023033"/>
    </source>
</evidence>
<dbReference type="PANTHER" id="PTHR46300:SF7">
    <property type="entry name" value="P450, PUTATIVE (EUROFUNG)-RELATED"/>
    <property type="match status" value="1"/>
</dbReference>